<reference evidence="3 4" key="1">
    <citation type="submission" date="2016-10" db="EMBL/GenBank/DDBJ databases">
        <authorList>
            <person name="de Groot N.N."/>
        </authorList>
    </citation>
    <scope>NUCLEOTIDE SEQUENCE [LARGE SCALE GENOMIC DNA]</scope>
    <source>
        <strain evidence="3 4">DSM 12272</strain>
    </source>
</reference>
<dbReference type="InterPro" id="IPR043129">
    <property type="entry name" value="ATPase_NBD"/>
</dbReference>
<dbReference type="EMBL" id="FNJM01000019">
    <property type="protein sequence ID" value="SDP81481.1"/>
    <property type="molecule type" value="Genomic_DNA"/>
</dbReference>
<dbReference type="SUPFAM" id="SSF53067">
    <property type="entry name" value="Actin-like ATPase domain"/>
    <property type="match status" value="2"/>
</dbReference>
<dbReference type="PANTHER" id="PTHR12862">
    <property type="entry name" value="BADF TYPE ATPASE DOMAIN-CONTAINING PROTEIN"/>
    <property type="match status" value="1"/>
</dbReference>
<dbReference type="AlphaFoldDB" id="A0A1H0VTA8"/>
<proteinExistence type="predicted"/>
<evidence type="ECO:0000313" key="2">
    <source>
        <dbReference type="EMBL" id="MBB6714167.1"/>
    </source>
</evidence>
<dbReference type="Proteomes" id="UP000198597">
    <property type="component" value="Unassembled WGS sequence"/>
</dbReference>
<accession>A0A1H0VTA8</accession>
<dbReference type="RefSeq" id="WP_089973185.1">
    <property type="nucleotide sequence ID" value="NZ_FNJM01000019.1"/>
</dbReference>
<protein>
    <submittedName>
        <fullName evidence="2 3">ATPase</fullName>
    </submittedName>
</protein>
<dbReference type="Proteomes" id="UP000585258">
    <property type="component" value="Unassembled WGS sequence"/>
</dbReference>
<evidence type="ECO:0000313" key="5">
    <source>
        <dbReference type="Proteomes" id="UP000585258"/>
    </source>
</evidence>
<evidence type="ECO:0000313" key="3">
    <source>
        <dbReference type="EMBL" id="SDP81481.1"/>
    </source>
</evidence>
<dbReference type="PANTHER" id="PTHR12862:SF0">
    <property type="entry name" value="N-ACETYL-D-GLUCOSAMINE KINASE"/>
    <property type="match status" value="1"/>
</dbReference>
<sequence>MEYVIGVDGGGTKTESVAYDLEGNVLASSLTGFGNLVNDKKQALKNVISGIEELLNKLGRDGLKGLYLGLAGSEVGENAKIVRQEIKTEFEVDSVIMNDGDLALKALLKGEDGILVIAGTGSTSFGVNGKKQARCGGWGQILGDEGSAYKISIEAYKQMIHENDFGLELSKLSKNILANLGVEKVEDILGIIYSSTKDEIANVAELVSIEAEEGNEVAINILKTEGIAIAKAAERIFNKLEFDKCSIGLVGSAIKKSVILRETFETYLKENINIIEFIDVEVSPAKGAYYLYKKENKE</sequence>
<dbReference type="Gene3D" id="3.30.420.40">
    <property type="match status" value="2"/>
</dbReference>
<dbReference type="InterPro" id="IPR002731">
    <property type="entry name" value="ATPase_BadF"/>
</dbReference>
<name>A0A1H0VTA8_9CLOT</name>
<dbReference type="InterPro" id="IPR039758">
    <property type="entry name" value="NAGK-like"/>
</dbReference>
<dbReference type="EMBL" id="JACKWY010000003">
    <property type="protein sequence ID" value="MBB6714167.1"/>
    <property type="molecule type" value="Genomic_DNA"/>
</dbReference>
<organism evidence="3 4">
    <name type="scientific">Clostridium gasigenes</name>
    <dbReference type="NCBI Taxonomy" id="94869"/>
    <lineage>
        <taxon>Bacteria</taxon>
        <taxon>Bacillati</taxon>
        <taxon>Bacillota</taxon>
        <taxon>Clostridia</taxon>
        <taxon>Eubacteriales</taxon>
        <taxon>Clostridiaceae</taxon>
        <taxon>Clostridium</taxon>
    </lineage>
</organism>
<gene>
    <name evidence="2" type="ORF">H7E68_05385</name>
    <name evidence="3" type="ORF">SAMN04488529_11919</name>
</gene>
<keyword evidence="4" id="KW-1185">Reference proteome</keyword>
<dbReference type="OrthoDB" id="9772633at2"/>
<reference evidence="2 5" key="2">
    <citation type="submission" date="2020-08" db="EMBL/GenBank/DDBJ databases">
        <title>Clostridia isolated from Swiss meat.</title>
        <authorList>
            <person name="Wambui J."/>
            <person name="Stevens M.J.A."/>
            <person name="Stephan R."/>
        </authorList>
    </citation>
    <scope>NUCLEOTIDE SEQUENCE [LARGE SCALE GENOMIC DNA]</scope>
    <source>
        <strain evidence="2 5">CM001</strain>
    </source>
</reference>
<evidence type="ECO:0000259" key="1">
    <source>
        <dbReference type="Pfam" id="PF01869"/>
    </source>
</evidence>
<dbReference type="GO" id="GO:0045127">
    <property type="term" value="F:N-acetylglucosamine kinase activity"/>
    <property type="evidence" value="ECO:0007669"/>
    <property type="project" value="InterPro"/>
</dbReference>
<feature type="domain" description="ATPase BadF/BadG/BcrA/BcrD type" evidence="1">
    <location>
        <begin position="5"/>
        <end position="288"/>
    </location>
</feature>
<evidence type="ECO:0000313" key="4">
    <source>
        <dbReference type="Proteomes" id="UP000198597"/>
    </source>
</evidence>
<dbReference type="CDD" id="cd24007">
    <property type="entry name" value="ASKHA_NBD_eukNAGK-like"/>
    <property type="match status" value="1"/>
</dbReference>
<dbReference type="STRING" id="94869.SAMN04488529_11919"/>
<dbReference type="Pfam" id="PF01869">
    <property type="entry name" value="BcrAD_BadFG"/>
    <property type="match status" value="1"/>
</dbReference>